<dbReference type="PROSITE" id="PS50181">
    <property type="entry name" value="FBOX"/>
    <property type="match status" value="1"/>
</dbReference>
<proteinExistence type="predicted"/>
<sequence length="489" mass="56680">MAEVMPLPNELWMHIFSFLSPPDIKQARLSCRDFKAWSSGFLITRVIFARRRETLDTFKQIIEHPIFRLSVRELVFDASFYMDCTADDYFRQYVSLEPIRVPLNSPFYQQVFSGGTEYRQRYLEERGIRLGEDKRLLEQTFSTLPQLRQITFADFLYTIPEGSNCMQHVLDRFGAGRYVMPPSRLPNDITFEGYGDDWWYTPYNDLLDLIRLVSKSTATITSISIPRPPVQFHRLSGTTGPCAYSSGQRASYIQPYSLPIDFFTLSDPDYAALSTVFQRLQHIRFPIGAHFHKTAHLTAPNPPRIAALLANAKHLTHLMLEGPRQHQFRGLRCRERPLICESCDPKAVEMFSFASLFADKVWPRLTRFDLRRWAFNTDHFEAFVMAQPTLKELRLCEDTLLGGTWTEVCTALSRRICLSGVEFSRLSYSLQVDQLVELTENDARDVEAVLLGDRPNAIEREKGMYPTNRMRGEPRYLRKAFHWGVPRAV</sequence>
<dbReference type="InterPro" id="IPR001810">
    <property type="entry name" value="F-box_dom"/>
</dbReference>
<reference evidence="2" key="1">
    <citation type="journal article" date="2020" name="Stud. Mycol.">
        <title>101 Dothideomycetes genomes: a test case for predicting lifestyles and emergence of pathogens.</title>
        <authorList>
            <person name="Haridas S."/>
            <person name="Albert R."/>
            <person name="Binder M."/>
            <person name="Bloem J."/>
            <person name="Labutti K."/>
            <person name="Salamov A."/>
            <person name="Andreopoulos B."/>
            <person name="Baker S."/>
            <person name="Barry K."/>
            <person name="Bills G."/>
            <person name="Bluhm B."/>
            <person name="Cannon C."/>
            <person name="Castanera R."/>
            <person name="Culley D."/>
            <person name="Daum C."/>
            <person name="Ezra D."/>
            <person name="Gonzalez J."/>
            <person name="Henrissat B."/>
            <person name="Kuo A."/>
            <person name="Liang C."/>
            <person name="Lipzen A."/>
            <person name="Lutzoni F."/>
            <person name="Magnuson J."/>
            <person name="Mondo S."/>
            <person name="Nolan M."/>
            <person name="Ohm R."/>
            <person name="Pangilinan J."/>
            <person name="Park H.-J."/>
            <person name="Ramirez L."/>
            <person name="Alfaro M."/>
            <person name="Sun H."/>
            <person name="Tritt A."/>
            <person name="Yoshinaga Y."/>
            <person name="Zwiers L.-H."/>
            <person name="Turgeon B."/>
            <person name="Goodwin S."/>
            <person name="Spatafora J."/>
            <person name="Crous P."/>
            <person name="Grigoriev I."/>
        </authorList>
    </citation>
    <scope>NUCLEOTIDE SEQUENCE</scope>
    <source>
        <strain evidence="2">CBS 269.34</strain>
    </source>
</reference>
<dbReference type="Pfam" id="PF12937">
    <property type="entry name" value="F-box-like"/>
    <property type="match status" value="1"/>
</dbReference>
<dbReference type="Proteomes" id="UP000799750">
    <property type="component" value="Unassembled WGS sequence"/>
</dbReference>
<keyword evidence="3" id="KW-1185">Reference proteome</keyword>
<protein>
    <recommendedName>
        <fullName evidence="1">F-box domain-containing protein</fullName>
    </recommendedName>
</protein>
<organism evidence="2 3">
    <name type="scientific">Lophium mytilinum</name>
    <dbReference type="NCBI Taxonomy" id="390894"/>
    <lineage>
        <taxon>Eukaryota</taxon>
        <taxon>Fungi</taxon>
        <taxon>Dikarya</taxon>
        <taxon>Ascomycota</taxon>
        <taxon>Pezizomycotina</taxon>
        <taxon>Dothideomycetes</taxon>
        <taxon>Pleosporomycetidae</taxon>
        <taxon>Mytilinidiales</taxon>
        <taxon>Mytilinidiaceae</taxon>
        <taxon>Lophium</taxon>
    </lineage>
</organism>
<evidence type="ECO:0000313" key="2">
    <source>
        <dbReference type="EMBL" id="KAF2493214.1"/>
    </source>
</evidence>
<dbReference type="Gene3D" id="1.20.1280.50">
    <property type="match status" value="1"/>
</dbReference>
<dbReference type="OrthoDB" id="3648838at2759"/>
<dbReference type="EMBL" id="MU004192">
    <property type="protein sequence ID" value="KAF2493214.1"/>
    <property type="molecule type" value="Genomic_DNA"/>
</dbReference>
<dbReference type="SUPFAM" id="SSF81383">
    <property type="entry name" value="F-box domain"/>
    <property type="match status" value="1"/>
</dbReference>
<accession>A0A6A6QM66</accession>
<evidence type="ECO:0000259" key="1">
    <source>
        <dbReference type="PROSITE" id="PS50181"/>
    </source>
</evidence>
<name>A0A6A6QM66_9PEZI</name>
<dbReference type="InterPro" id="IPR036047">
    <property type="entry name" value="F-box-like_dom_sf"/>
</dbReference>
<gene>
    <name evidence="2" type="ORF">BU16DRAFT_528538</name>
</gene>
<evidence type="ECO:0000313" key="3">
    <source>
        <dbReference type="Proteomes" id="UP000799750"/>
    </source>
</evidence>
<feature type="domain" description="F-box" evidence="1">
    <location>
        <begin position="1"/>
        <end position="35"/>
    </location>
</feature>
<dbReference type="AlphaFoldDB" id="A0A6A6QM66"/>